<keyword evidence="1" id="KW-0436">Ligase</keyword>
<name>A0A1G1X658_9BACT</name>
<reference evidence="6 7" key="1">
    <citation type="journal article" date="2016" name="Nat. Commun.">
        <title>Thousands of microbial genomes shed light on interconnected biogeochemical processes in an aquifer system.</title>
        <authorList>
            <person name="Anantharaman K."/>
            <person name="Brown C.T."/>
            <person name="Hug L.A."/>
            <person name="Sharon I."/>
            <person name="Castelle C.J."/>
            <person name="Probst A.J."/>
            <person name="Thomas B.C."/>
            <person name="Singh A."/>
            <person name="Wilkins M.J."/>
            <person name="Karaoz U."/>
            <person name="Brodie E.L."/>
            <person name="Williams K.H."/>
            <person name="Hubbard S.S."/>
            <person name="Banfield J.F."/>
        </authorList>
    </citation>
    <scope>NUCLEOTIDE SEQUENCE [LARGE SCALE GENOMIC DNA]</scope>
</reference>
<dbReference type="GO" id="GO:0005524">
    <property type="term" value="F:ATP binding"/>
    <property type="evidence" value="ECO:0007669"/>
    <property type="project" value="UniProtKB-KW"/>
</dbReference>
<evidence type="ECO:0000259" key="5">
    <source>
        <dbReference type="Pfam" id="PF08245"/>
    </source>
</evidence>
<dbReference type="PANTHER" id="PTHR23135:SF4">
    <property type="entry name" value="UDP-N-ACETYLMURAMOYL-L-ALANYL-D-GLUTAMATE--2,6-DIAMINOPIMELATE LIGASE MURE HOMOLOG, CHLOROPLASTIC"/>
    <property type="match status" value="1"/>
</dbReference>
<protein>
    <recommendedName>
        <fullName evidence="8">UDP-N-acetylmuramoyl-L-alanyl-D-glutamate--2, 6-diaminopimelate ligase</fullName>
    </recommendedName>
</protein>
<keyword evidence="3" id="KW-0067">ATP-binding</keyword>
<dbReference type="InterPro" id="IPR036565">
    <property type="entry name" value="Mur-like_cat_sf"/>
</dbReference>
<feature type="domain" description="Mur ligase C-terminal" evidence="4">
    <location>
        <begin position="237"/>
        <end position="373"/>
    </location>
</feature>
<evidence type="ECO:0000259" key="4">
    <source>
        <dbReference type="Pfam" id="PF02875"/>
    </source>
</evidence>
<dbReference type="Proteomes" id="UP000177528">
    <property type="component" value="Unassembled WGS sequence"/>
</dbReference>
<evidence type="ECO:0000313" key="7">
    <source>
        <dbReference type="Proteomes" id="UP000177528"/>
    </source>
</evidence>
<keyword evidence="2" id="KW-0547">Nucleotide-binding</keyword>
<gene>
    <name evidence="6" type="ORF">A3D99_00670</name>
</gene>
<dbReference type="AlphaFoldDB" id="A0A1G1X658"/>
<evidence type="ECO:0000256" key="3">
    <source>
        <dbReference type="ARBA" id="ARBA00022840"/>
    </source>
</evidence>
<dbReference type="GO" id="GO:0004326">
    <property type="term" value="F:tetrahydrofolylpolyglutamate synthase activity"/>
    <property type="evidence" value="ECO:0007669"/>
    <property type="project" value="InterPro"/>
</dbReference>
<feature type="domain" description="Mur ligase central" evidence="5">
    <location>
        <begin position="33"/>
        <end position="187"/>
    </location>
</feature>
<dbReference type="EMBL" id="MHHR01000005">
    <property type="protein sequence ID" value="OGY35040.1"/>
    <property type="molecule type" value="Genomic_DNA"/>
</dbReference>
<dbReference type="SUPFAM" id="SSF53623">
    <property type="entry name" value="MurD-like peptide ligases, catalytic domain"/>
    <property type="match status" value="1"/>
</dbReference>
<accession>A0A1G1X658</accession>
<dbReference type="InterPro" id="IPR013221">
    <property type="entry name" value="Mur_ligase_cen"/>
</dbReference>
<sequence>MIQEIKNIGHFFETYLWRFWYGRPDVDMYVYGVTGTNGKTTTSYLLTSILEHAHGKERVGMLTTVSFRVAGVDEINTSKMTTLPSKKIFAYLSRMKKAGVKYVVLETTSHALHQYRLAGIRFDGAIILNIAREHLDYHKTIKKYAAAKEKIVGLLKPHAPLIGKQGDNAVRAMLDRAEKHGIKVVRMMDEIIAQTITPLAGSINKENAAAASLLAWAVGVSDEAIRAGINEVKFVPGRMEMIEAPQGFTVVIDYAVTPDALERLYKDMREKTKGRILGILGAAGMRDRGKRPDMARAVAKYADRIIITREDPWTENEDQIFQDLESGLPLLTKEGLGEVSRVQWQRIPDRRDAIATLIQDAKPGDIVIVTGKGAERGMGVGKNVIPWNEREVIEELLDELH</sequence>
<evidence type="ECO:0000256" key="1">
    <source>
        <dbReference type="ARBA" id="ARBA00022598"/>
    </source>
</evidence>
<dbReference type="InterPro" id="IPR004101">
    <property type="entry name" value="Mur_ligase_C"/>
</dbReference>
<comment type="caution">
    <text evidence="6">The sequence shown here is derived from an EMBL/GenBank/DDBJ whole genome shotgun (WGS) entry which is preliminary data.</text>
</comment>
<dbReference type="InterPro" id="IPR018109">
    <property type="entry name" value="Folylpolyglutamate_synth_CS"/>
</dbReference>
<dbReference type="Gene3D" id="3.40.1190.10">
    <property type="entry name" value="Mur-like, catalytic domain"/>
    <property type="match status" value="1"/>
</dbReference>
<dbReference type="Gene3D" id="3.90.190.20">
    <property type="entry name" value="Mur ligase, C-terminal domain"/>
    <property type="match status" value="1"/>
</dbReference>
<dbReference type="SUPFAM" id="SSF53244">
    <property type="entry name" value="MurD-like peptide ligases, peptide-binding domain"/>
    <property type="match status" value="1"/>
</dbReference>
<evidence type="ECO:0008006" key="8">
    <source>
        <dbReference type="Google" id="ProtNLM"/>
    </source>
</evidence>
<organism evidence="6 7">
    <name type="scientific">Candidatus Andersenbacteria bacterium RIFCSPHIGHO2_12_FULL_45_11</name>
    <dbReference type="NCBI Taxonomy" id="1797281"/>
    <lineage>
        <taxon>Bacteria</taxon>
        <taxon>Candidatus Anderseniibacteriota</taxon>
    </lineage>
</organism>
<dbReference type="InterPro" id="IPR036615">
    <property type="entry name" value="Mur_ligase_C_dom_sf"/>
</dbReference>
<evidence type="ECO:0000313" key="6">
    <source>
        <dbReference type="EMBL" id="OGY35040.1"/>
    </source>
</evidence>
<dbReference type="PANTHER" id="PTHR23135">
    <property type="entry name" value="MUR LIGASE FAMILY MEMBER"/>
    <property type="match status" value="1"/>
</dbReference>
<dbReference type="PROSITE" id="PS01011">
    <property type="entry name" value="FOLYLPOLYGLU_SYNT_1"/>
    <property type="match status" value="1"/>
</dbReference>
<evidence type="ECO:0000256" key="2">
    <source>
        <dbReference type="ARBA" id="ARBA00022741"/>
    </source>
</evidence>
<proteinExistence type="predicted"/>
<dbReference type="Pfam" id="PF08245">
    <property type="entry name" value="Mur_ligase_M"/>
    <property type="match status" value="1"/>
</dbReference>
<dbReference type="Pfam" id="PF02875">
    <property type="entry name" value="Mur_ligase_C"/>
    <property type="match status" value="1"/>
</dbReference>